<evidence type="ECO:0000256" key="2">
    <source>
        <dbReference type="ARBA" id="ARBA00009918"/>
    </source>
</evidence>
<dbReference type="Proteomes" id="UP001172155">
    <property type="component" value="Unassembled WGS sequence"/>
</dbReference>
<comment type="subcellular location">
    <subcellularLocation>
        <location evidence="1 7">Endoplasmic reticulum membrane</location>
        <topology evidence="1 7">Peripheral membrane protein</topology>
        <orientation evidence="1 7">Lumenal side</orientation>
    </subcellularLocation>
</comment>
<reference evidence="11" key="1">
    <citation type="submission" date="2023-06" db="EMBL/GenBank/DDBJ databases">
        <title>Genome-scale phylogeny and comparative genomics of the fungal order Sordariales.</title>
        <authorList>
            <consortium name="Lawrence Berkeley National Laboratory"/>
            <person name="Hensen N."/>
            <person name="Bonometti L."/>
            <person name="Westerberg I."/>
            <person name="Brannstrom I.O."/>
            <person name="Guillou S."/>
            <person name="Cros-Aarteil S."/>
            <person name="Calhoun S."/>
            <person name="Haridas S."/>
            <person name="Kuo A."/>
            <person name="Mondo S."/>
            <person name="Pangilinan J."/>
            <person name="Riley R."/>
            <person name="LaButti K."/>
            <person name="Andreopoulos B."/>
            <person name="Lipzen A."/>
            <person name="Chen C."/>
            <person name="Yanf M."/>
            <person name="Daum C."/>
            <person name="Ng V."/>
            <person name="Clum A."/>
            <person name="Steindorff A."/>
            <person name="Ohm R."/>
            <person name="Martin F."/>
            <person name="Silar P."/>
            <person name="Natvig D."/>
            <person name="Lalanne C."/>
            <person name="Gautier V."/>
            <person name="Ament-velasquez S.L."/>
            <person name="Kruys A."/>
            <person name="Hutchinson M.I."/>
            <person name="Powell A.J."/>
            <person name="Barry K."/>
            <person name="Miller A.N."/>
            <person name="Grigoriev I.V."/>
            <person name="Debuchy R."/>
            <person name="Gladieux P."/>
            <person name="Thoren M.H."/>
            <person name="Johannesson H."/>
        </authorList>
    </citation>
    <scope>NUCLEOTIDE SEQUENCE</scope>
    <source>
        <strain evidence="11">SMH3187-1</strain>
    </source>
</reference>
<proteinExistence type="inferred from homology"/>
<evidence type="ECO:0000256" key="7">
    <source>
        <dbReference type="RuleBase" id="RU369099"/>
    </source>
</evidence>
<dbReference type="GO" id="GO:0005789">
    <property type="term" value="C:endoplasmic reticulum membrane"/>
    <property type="evidence" value="ECO:0007669"/>
    <property type="project" value="UniProtKB-SubCell"/>
</dbReference>
<feature type="compositionally biased region" description="Acidic residues" evidence="8">
    <location>
        <begin position="498"/>
        <end position="507"/>
    </location>
</feature>
<comment type="function">
    <text evidence="7">Lectin involved in the quality control of the secretory pathway. As a member of the endoplasmic reticulum-associated degradation lumenal (ERAD-L) surveillance system, targets misfolded endoplasmic reticulum lumenal glycoproteins for degradation.</text>
</comment>
<dbReference type="GO" id="GO:0005788">
    <property type="term" value="C:endoplasmic reticulum lumen"/>
    <property type="evidence" value="ECO:0007669"/>
    <property type="project" value="UniProtKB-UniRule"/>
</dbReference>
<dbReference type="PANTHER" id="PTHR15414:SF0">
    <property type="entry name" value="ENDOPLASMIC RETICULUM LECTIN 1"/>
    <property type="match status" value="1"/>
</dbReference>
<dbReference type="EMBL" id="JAUKUD010000006">
    <property type="protein sequence ID" value="KAK0740007.1"/>
    <property type="molecule type" value="Genomic_DNA"/>
</dbReference>
<feature type="domain" description="MRH" evidence="10">
    <location>
        <begin position="154"/>
        <end position="307"/>
    </location>
</feature>
<evidence type="ECO:0000256" key="4">
    <source>
        <dbReference type="ARBA" id="ARBA00022734"/>
    </source>
</evidence>
<dbReference type="GO" id="GO:0030246">
    <property type="term" value="F:carbohydrate binding"/>
    <property type="evidence" value="ECO:0007669"/>
    <property type="project" value="UniProtKB-UniRule"/>
</dbReference>
<comment type="similarity">
    <text evidence="2 7">Belongs to the OS-9 family.</text>
</comment>
<accession>A0AA40BTD1</accession>
<dbReference type="InterPro" id="IPR045149">
    <property type="entry name" value="OS-9-like"/>
</dbReference>
<dbReference type="GO" id="GO:0030970">
    <property type="term" value="P:retrograde protein transport, ER to cytosol"/>
    <property type="evidence" value="ECO:0007669"/>
    <property type="project" value="TreeGrafter"/>
</dbReference>
<dbReference type="AlphaFoldDB" id="A0AA40BTD1"/>
<dbReference type="InterPro" id="IPR044865">
    <property type="entry name" value="MRH_dom"/>
</dbReference>
<dbReference type="InterPro" id="IPR009011">
    <property type="entry name" value="Man6P_isomerase_rcpt-bd_dom_sf"/>
</dbReference>
<keyword evidence="4 7" id="KW-0430">Lectin</keyword>
<evidence type="ECO:0000256" key="3">
    <source>
        <dbReference type="ARBA" id="ARBA00022729"/>
    </source>
</evidence>
<keyword evidence="7" id="KW-0472">Membrane</keyword>
<dbReference type="PANTHER" id="PTHR15414">
    <property type="entry name" value="OS-9-RELATED"/>
    <property type="match status" value="1"/>
</dbReference>
<feature type="chain" id="PRO_5041224306" description="Endoplasmic reticulum lectin" evidence="9">
    <location>
        <begin position="18"/>
        <end position="516"/>
    </location>
</feature>
<dbReference type="PROSITE" id="PS51914">
    <property type="entry name" value="MRH"/>
    <property type="match status" value="1"/>
</dbReference>
<feature type="compositionally biased region" description="Basic and acidic residues" evidence="8">
    <location>
        <begin position="71"/>
        <end position="88"/>
    </location>
</feature>
<evidence type="ECO:0000256" key="9">
    <source>
        <dbReference type="SAM" id="SignalP"/>
    </source>
</evidence>
<evidence type="ECO:0000256" key="6">
    <source>
        <dbReference type="ARBA" id="ARBA00023157"/>
    </source>
</evidence>
<name>A0AA40BTD1_9PEZI</name>
<dbReference type="InterPro" id="IPR012913">
    <property type="entry name" value="OS9-like_dom"/>
</dbReference>
<sequence>MRGLALVFLASLRLCGARQPGFSIHDDLLAHPQFEVTFDSYITETDALALLESKRAHGTYTPDASQTDLAGRVRESGTADAATDRTGDSDDTPEVAETYEILNSPPSRYLCSVPIIPKQPELNQTANNLAKAEEARELTRANAHGWELMSALDGHCLFYVSGWWSYNFCYGKDIVQFHSVRSVPGGAPVKDPQTPEYVLGRAPIPAKPKKANTDTAVQKVHGSSGGGDADTKGVAPPNTELQVKGDQRYLVQRLDGGTLCDLTGRPRTIEIQYHCSPGASGDRIGWIKEVTTCTYVMVVQTPRLCADVAFLPPKETRAYPINCRQIVDSHEEAAWYHGRTLEAARTAADANAAQARNAKEQIKGGKDAPSQHPFAGVTIGGVVLGGKRVLGSQGDGKLVELSLPRGFAAAKLPGTALVEQLAVSLKKGDGEKMAAMSVEELLEMGIDAESIEVLRKELKRIGDDGWEIAVEVIPGTEDDTDTGAAPKKAAGSNKGQPEQDDSEEEGSQETFYKEEL</sequence>
<dbReference type="SUPFAM" id="SSF50911">
    <property type="entry name" value="Mannose 6-phosphate receptor domain"/>
    <property type="match status" value="1"/>
</dbReference>
<evidence type="ECO:0000256" key="8">
    <source>
        <dbReference type="SAM" id="MobiDB-lite"/>
    </source>
</evidence>
<dbReference type="Gene3D" id="2.70.130.10">
    <property type="entry name" value="Mannose-6-phosphate receptor binding domain"/>
    <property type="match status" value="1"/>
</dbReference>
<comment type="caution">
    <text evidence="11">The sequence shown here is derived from an EMBL/GenBank/DDBJ whole genome shotgun (WGS) entry which is preliminary data.</text>
</comment>
<evidence type="ECO:0000313" key="12">
    <source>
        <dbReference type="Proteomes" id="UP001172155"/>
    </source>
</evidence>
<keyword evidence="6" id="KW-1015">Disulfide bond</keyword>
<dbReference type="GO" id="GO:0030968">
    <property type="term" value="P:endoplasmic reticulum unfolded protein response"/>
    <property type="evidence" value="ECO:0007669"/>
    <property type="project" value="UniProtKB-UniRule"/>
</dbReference>
<evidence type="ECO:0000256" key="5">
    <source>
        <dbReference type="ARBA" id="ARBA00022824"/>
    </source>
</evidence>
<protein>
    <recommendedName>
        <fullName evidence="7">Endoplasmic reticulum lectin</fullName>
    </recommendedName>
    <alternativeName>
        <fullName evidence="7">Protein OS-9 homolog</fullName>
    </alternativeName>
</protein>
<feature type="region of interest" description="Disordered" evidence="8">
    <location>
        <begin position="204"/>
        <end position="239"/>
    </location>
</feature>
<keyword evidence="3 9" id="KW-0732">Signal</keyword>
<feature type="region of interest" description="Disordered" evidence="8">
    <location>
        <begin position="59"/>
        <end position="92"/>
    </location>
</feature>
<evidence type="ECO:0000259" key="10">
    <source>
        <dbReference type="PROSITE" id="PS51914"/>
    </source>
</evidence>
<keyword evidence="5 7" id="KW-0256">Endoplasmic reticulum</keyword>
<feature type="region of interest" description="Disordered" evidence="8">
    <location>
        <begin position="474"/>
        <end position="516"/>
    </location>
</feature>
<evidence type="ECO:0000313" key="11">
    <source>
        <dbReference type="EMBL" id="KAK0740007.1"/>
    </source>
</evidence>
<keyword evidence="12" id="KW-1185">Reference proteome</keyword>
<gene>
    <name evidence="11" type="ORF">B0T18DRAFT_352055</name>
</gene>
<evidence type="ECO:0000256" key="1">
    <source>
        <dbReference type="ARBA" id="ARBA00004367"/>
    </source>
</evidence>
<dbReference type="Pfam" id="PF07915">
    <property type="entry name" value="PRKCSH"/>
    <property type="match status" value="1"/>
</dbReference>
<organism evidence="11 12">
    <name type="scientific">Schizothecium vesticola</name>
    <dbReference type="NCBI Taxonomy" id="314040"/>
    <lineage>
        <taxon>Eukaryota</taxon>
        <taxon>Fungi</taxon>
        <taxon>Dikarya</taxon>
        <taxon>Ascomycota</taxon>
        <taxon>Pezizomycotina</taxon>
        <taxon>Sordariomycetes</taxon>
        <taxon>Sordariomycetidae</taxon>
        <taxon>Sordariales</taxon>
        <taxon>Schizotheciaceae</taxon>
        <taxon>Schizothecium</taxon>
    </lineage>
</organism>
<feature type="signal peptide" evidence="9">
    <location>
        <begin position="1"/>
        <end position="17"/>
    </location>
</feature>